<reference evidence="10 11" key="1">
    <citation type="submission" date="2020-03" db="EMBL/GenBank/DDBJ databases">
        <authorList>
            <person name="Picone N."/>
        </authorList>
    </citation>
    <scope>NUCLEOTIDE SEQUENCE [LARGE SCALE GENOMIC DNA]</scope>
    <source>
        <strain evidence="10">NSCAC1</strain>
    </source>
</reference>
<dbReference type="Proteomes" id="UP000516072">
    <property type="component" value="Chromosome"/>
</dbReference>
<accession>A0A7G1Q8S8</accession>
<evidence type="ECO:0000256" key="1">
    <source>
        <dbReference type="ARBA" id="ARBA00005532"/>
    </source>
</evidence>
<dbReference type="InterPro" id="IPR036402">
    <property type="entry name" value="EF-Ts_dimer_sf"/>
</dbReference>
<evidence type="ECO:0000313" key="11">
    <source>
        <dbReference type="Proteomes" id="UP000516072"/>
    </source>
</evidence>
<sequence>MAVTATQVKELRERTGAGMMECKKALIEAHGDIDAAIEWMRKQGLAKADKKSGRIAAEGIITIEVSSDNHKAVIIEVNSETDFVAKNDDFCQFAAKTARRVLASNPKTLDELLSMPLEENNQSIDEVRQNLIAKIGENINIRRFSAVESKNGSVGYYAHGNRIGVIVAMEGGNSNLAKDIAMHIAASKPQAISKEDISTEILDKEREIILAQSEGSNKSPEIIEKMVEGRLQKFLNEVTLLGQSFIKDPDIKVGKLLKNAQANVLQFIRLEVGEGVEKKVCDFAEEVRAQAQGG</sequence>
<dbReference type="InterPro" id="IPR014039">
    <property type="entry name" value="Transl_elong_EFTs/EF1B_dimer"/>
</dbReference>
<evidence type="ECO:0000256" key="2">
    <source>
        <dbReference type="ARBA" id="ARBA00016956"/>
    </source>
</evidence>
<comment type="similarity">
    <text evidence="1 6 7">Belongs to the EF-Ts family.</text>
</comment>
<dbReference type="Gene3D" id="1.10.8.10">
    <property type="entry name" value="DNA helicase RuvA subunit, C-terminal domain"/>
    <property type="match status" value="1"/>
</dbReference>
<dbReference type="Pfam" id="PF00889">
    <property type="entry name" value="EF_TS"/>
    <property type="match status" value="1"/>
</dbReference>
<dbReference type="FunFam" id="1.10.286.20:FF:000001">
    <property type="entry name" value="Elongation factor Ts"/>
    <property type="match status" value="1"/>
</dbReference>
<dbReference type="CDD" id="cd14275">
    <property type="entry name" value="UBA_EF-Ts"/>
    <property type="match status" value="1"/>
</dbReference>
<gene>
    <name evidence="6 10" type="primary">tsf</name>
    <name evidence="10" type="ORF">NSCAC_0400</name>
</gene>
<dbReference type="RefSeq" id="WP_197744759.1">
    <property type="nucleotide sequence ID" value="NZ_LR778175.1"/>
</dbReference>
<dbReference type="KEGG" id="ntg:NSCAC_0400"/>
<dbReference type="EMBL" id="LR778175">
    <property type="protein sequence ID" value="CAB1274900.1"/>
    <property type="molecule type" value="Genomic_DNA"/>
</dbReference>
<dbReference type="HAMAP" id="MF_00050">
    <property type="entry name" value="EF_Ts"/>
    <property type="match status" value="1"/>
</dbReference>
<dbReference type="Gene3D" id="1.10.286.20">
    <property type="match status" value="1"/>
</dbReference>
<dbReference type="GO" id="GO:0005737">
    <property type="term" value="C:cytoplasm"/>
    <property type="evidence" value="ECO:0007669"/>
    <property type="project" value="UniProtKB-SubCell"/>
</dbReference>
<evidence type="ECO:0000256" key="3">
    <source>
        <dbReference type="ARBA" id="ARBA00022490"/>
    </source>
</evidence>
<dbReference type="NCBIfam" id="TIGR00116">
    <property type="entry name" value="tsf"/>
    <property type="match status" value="1"/>
</dbReference>
<name>A0A7G1Q8S8_9GAMM</name>
<evidence type="ECO:0000256" key="4">
    <source>
        <dbReference type="ARBA" id="ARBA00022768"/>
    </source>
</evidence>
<keyword evidence="3 6" id="KW-0963">Cytoplasm</keyword>
<dbReference type="PANTHER" id="PTHR11741:SF0">
    <property type="entry name" value="ELONGATION FACTOR TS, MITOCHONDRIAL"/>
    <property type="match status" value="1"/>
</dbReference>
<dbReference type="SUPFAM" id="SSF54713">
    <property type="entry name" value="Elongation factor Ts (EF-Ts), dimerisation domain"/>
    <property type="match status" value="2"/>
</dbReference>
<evidence type="ECO:0000256" key="7">
    <source>
        <dbReference type="RuleBase" id="RU000642"/>
    </source>
</evidence>
<comment type="subcellular location">
    <subcellularLocation>
        <location evidence="6 8">Cytoplasm</location>
    </subcellularLocation>
</comment>
<evidence type="ECO:0000256" key="8">
    <source>
        <dbReference type="RuleBase" id="RU000643"/>
    </source>
</evidence>
<keyword evidence="4 6" id="KW-0251">Elongation factor</keyword>
<dbReference type="FunFam" id="1.10.8.10:FF:000001">
    <property type="entry name" value="Elongation factor Ts"/>
    <property type="match status" value="1"/>
</dbReference>
<dbReference type="GO" id="GO:0003746">
    <property type="term" value="F:translation elongation factor activity"/>
    <property type="evidence" value="ECO:0007669"/>
    <property type="project" value="UniProtKB-UniRule"/>
</dbReference>
<keyword evidence="11" id="KW-1185">Reference proteome</keyword>
<evidence type="ECO:0000256" key="6">
    <source>
        <dbReference type="HAMAP-Rule" id="MF_00050"/>
    </source>
</evidence>
<keyword evidence="5 6" id="KW-0648">Protein biosynthesis</keyword>
<feature type="domain" description="Translation elongation factor EFTs/EF1B dimerisation" evidence="9">
    <location>
        <begin position="72"/>
        <end position="274"/>
    </location>
</feature>
<dbReference type="SUPFAM" id="SSF46934">
    <property type="entry name" value="UBA-like"/>
    <property type="match status" value="1"/>
</dbReference>
<organism evidence="10 11">
    <name type="scientific">Candidatus Nitrosacidococcus tergens</name>
    <dbReference type="NCBI Taxonomy" id="553981"/>
    <lineage>
        <taxon>Bacteria</taxon>
        <taxon>Pseudomonadati</taxon>
        <taxon>Pseudomonadota</taxon>
        <taxon>Gammaproteobacteria</taxon>
        <taxon>Chromatiales</taxon>
        <taxon>Chromatiaceae</taxon>
        <taxon>Candidatus Nitrosacidococcus</taxon>
    </lineage>
</organism>
<dbReference type="AlphaFoldDB" id="A0A7G1Q8S8"/>
<dbReference type="PROSITE" id="PS01126">
    <property type="entry name" value="EF_TS_1"/>
    <property type="match status" value="1"/>
</dbReference>
<proteinExistence type="inferred from homology"/>
<dbReference type="PANTHER" id="PTHR11741">
    <property type="entry name" value="ELONGATION FACTOR TS"/>
    <property type="match status" value="1"/>
</dbReference>
<evidence type="ECO:0000256" key="5">
    <source>
        <dbReference type="ARBA" id="ARBA00022917"/>
    </source>
</evidence>
<evidence type="ECO:0000259" key="9">
    <source>
        <dbReference type="Pfam" id="PF00889"/>
    </source>
</evidence>
<evidence type="ECO:0000313" key="10">
    <source>
        <dbReference type="EMBL" id="CAB1274900.1"/>
    </source>
</evidence>
<dbReference type="InterPro" id="IPR009060">
    <property type="entry name" value="UBA-like_sf"/>
</dbReference>
<dbReference type="PROSITE" id="PS01127">
    <property type="entry name" value="EF_TS_2"/>
    <property type="match status" value="1"/>
</dbReference>
<dbReference type="InterPro" id="IPR001816">
    <property type="entry name" value="Transl_elong_EFTs/EF1B"/>
</dbReference>
<dbReference type="Gene3D" id="3.30.479.20">
    <property type="entry name" value="Elongation factor Ts, dimerisation domain"/>
    <property type="match status" value="2"/>
</dbReference>
<protein>
    <recommendedName>
        <fullName evidence="2 6">Elongation factor Ts</fullName>
        <shortName evidence="6">EF-Ts</shortName>
    </recommendedName>
</protein>
<feature type="region of interest" description="Involved in Mg(2+) ion dislocation from EF-Tu" evidence="6">
    <location>
        <begin position="81"/>
        <end position="84"/>
    </location>
</feature>
<comment type="function">
    <text evidence="6 7">Associates with the EF-Tu.GDP complex and induces the exchange of GDP to GTP. It remains bound to the aminoacyl-tRNA.EF-Tu.GTP complex up to the GTP hydrolysis stage on the ribosome.</text>
</comment>
<dbReference type="InterPro" id="IPR018101">
    <property type="entry name" value="Transl_elong_Ts_CS"/>
</dbReference>